<protein>
    <recommendedName>
        <fullName evidence="2">Alcohol dehydrogenase-like N-terminal domain-containing protein</fullName>
    </recommendedName>
</protein>
<accession>A0A382M258</accession>
<evidence type="ECO:0000256" key="1">
    <source>
        <dbReference type="ARBA" id="ARBA00023002"/>
    </source>
</evidence>
<organism evidence="3">
    <name type="scientific">marine metagenome</name>
    <dbReference type="NCBI Taxonomy" id="408172"/>
    <lineage>
        <taxon>unclassified sequences</taxon>
        <taxon>metagenomes</taxon>
        <taxon>ecological metagenomes</taxon>
    </lineage>
</organism>
<evidence type="ECO:0000313" key="3">
    <source>
        <dbReference type="EMBL" id="SVC42035.1"/>
    </source>
</evidence>
<dbReference type="PANTHER" id="PTHR43401:SF3">
    <property type="entry name" value="L-GALACTONATE-5-DEHYDROGENASE"/>
    <property type="match status" value="1"/>
</dbReference>
<dbReference type="Pfam" id="PF08240">
    <property type="entry name" value="ADH_N"/>
    <property type="match status" value="1"/>
</dbReference>
<feature type="non-terminal residue" evidence="3">
    <location>
        <position position="89"/>
    </location>
</feature>
<keyword evidence="1" id="KW-0560">Oxidoreductase</keyword>
<dbReference type="InterPro" id="IPR050129">
    <property type="entry name" value="Zn_alcohol_dh"/>
</dbReference>
<proteinExistence type="predicted"/>
<dbReference type="EMBL" id="UINC01090257">
    <property type="protein sequence ID" value="SVC42035.1"/>
    <property type="molecule type" value="Genomic_DNA"/>
</dbReference>
<feature type="domain" description="Alcohol dehydrogenase-like N-terminal" evidence="2">
    <location>
        <begin position="24"/>
        <end position="83"/>
    </location>
</feature>
<gene>
    <name evidence="3" type="ORF">METZ01_LOCUS294889</name>
</gene>
<evidence type="ECO:0000259" key="2">
    <source>
        <dbReference type="Pfam" id="PF08240"/>
    </source>
</evidence>
<name>A0A382M258_9ZZZZ</name>
<dbReference type="InterPro" id="IPR011032">
    <property type="entry name" value="GroES-like_sf"/>
</dbReference>
<dbReference type="InterPro" id="IPR013154">
    <property type="entry name" value="ADH-like_N"/>
</dbReference>
<dbReference type="PANTHER" id="PTHR43401">
    <property type="entry name" value="L-THREONINE 3-DEHYDROGENASE"/>
    <property type="match status" value="1"/>
</dbReference>
<dbReference type="Gene3D" id="3.90.180.10">
    <property type="entry name" value="Medium-chain alcohol dehydrogenases, catalytic domain"/>
    <property type="match status" value="1"/>
</dbReference>
<dbReference type="GO" id="GO:0016491">
    <property type="term" value="F:oxidoreductase activity"/>
    <property type="evidence" value="ECO:0007669"/>
    <property type="project" value="UniProtKB-KW"/>
</dbReference>
<dbReference type="SUPFAM" id="SSF50129">
    <property type="entry name" value="GroES-like"/>
    <property type="match status" value="1"/>
</dbReference>
<dbReference type="AlphaFoldDB" id="A0A382M258"/>
<reference evidence="3" key="1">
    <citation type="submission" date="2018-05" db="EMBL/GenBank/DDBJ databases">
        <authorList>
            <person name="Lanie J.A."/>
            <person name="Ng W.-L."/>
            <person name="Kazmierczak K.M."/>
            <person name="Andrzejewski T.M."/>
            <person name="Davidsen T.M."/>
            <person name="Wayne K.J."/>
            <person name="Tettelin H."/>
            <person name="Glass J.I."/>
            <person name="Rusch D."/>
            <person name="Podicherti R."/>
            <person name="Tsui H.-C.T."/>
            <person name="Winkler M.E."/>
        </authorList>
    </citation>
    <scope>NUCLEOTIDE SEQUENCE</scope>
</reference>
<sequence length="89" mass="9515">METIILETPGNFSLSKTQHPGSPGRGQALLKVRRVGICGTDLHAFEGTQAFFEYPRILGHELGIEVLDVGEGVTNVGTGDTCTVVPYIT</sequence>